<dbReference type="PANTHER" id="PTHR37314:SF5">
    <property type="entry name" value="SLR0142 PROTEIN"/>
    <property type="match status" value="1"/>
</dbReference>
<evidence type="ECO:0000256" key="1">
    <source>
        <dbReference type="SAM" id="Phobius"/>
    </source>
</evidence>
<sequence length="231" mass="23195">MNDNKLPVLLGFNGGFVDTAGFLALQGLFTAHVTGNFVTLGATLVSGTSGAIAKLAALPVFCIAIVLATVCANRLSARGVNAVRVMLLAQAVLLTSGAALAVSVGPFPDSDALPALATGMTLVVAMAVQNALHRLHLSDAPPTTLMTGTVTQIMISLGERIGSRAPGKPGKPGDAARLRRMAVSVAAFAAGCGAAAGLYLAAGLWCLFLPPLVVMIGWAGARSAAPDATAH</sequence>
<feature type="transmembrane region" description="Helical" evidence="1">
    <location>
        <begin position="7"/>
        <end position="31"/>
    </location>
</feature>
<feature type="transmembrane region" description="Helical" evidence="1">
    <location>
        <begin position="85"/>
        <end position="107"/>
    </location>
</feature>
<proteinExistence type="predicted"/>
<dbReference type="RefSeq" id="WP_084908316.1">
    <property type="nucleotide sequence ID" value="NZ_CP020738.1"/>
</dbReference>
<dbReference type="Proteomes" id="UP000217994">
    <property type="component" value="Unassembled WGS sequence"/>
</dbReference>
<comment type="caution">
    <text evidence="2">The sequence shown here is derived from an EMBL/GenBank/DDBJ whole genome shotgun (WGS) entry which is preliminary data.</text>
</comment>
<evidence type="ECO:0000313" key="2">
    <source>
        <dbReference type="EMBL" id="PCE33448.1"/>
    </source>
</evidence>
<reference evidence="2 3" key="1">
    <citation type="submission" date="2017-01" db="EMBL/GenBank/DDBJ databases">
        <title>Whole-Genome Shotgun Sequencing of Two beta-Proteobacterial Species in Search of the Bulgecin Biosynthetic Cluster.</title>
        <authorList>
            <person name="Horsman M.E."/>
            <person name="Marous D.R."/>
            <person name="Li R."/>
            <person name="Oliver R.A."/>
            <person name="Byun B."/>
            <person name="Emrich S.J."/>
            <person name="Boggess B."/>
            <person name="Townsend C.A."/>
            <person name="Mobashery S."/>
        </authorList>
    </citation>
    <scope>NUCLEOTIDE SEQUENCE [LARGE SCALE GENOMIC DNA]</scope>
    <source>
        <strain evidence="2 3">ATCC 31433</strain>
    </source>
</reference>
<dbReference type="GeneID" id="69004366"/>
<dbReference type="EMBL" id="MTZU01000013">
    <property type="protein sequence ID" value="PCE33448.1"/>
    <property type="molecule type" value="Genomic_DNA"/>
</dbReference>
<keyword evidence="1" id="KW-1133">Transmembrane helix</keyword>
<dbReference type="AlphaFoldDB" id="A0A2A4FLB6"/>
<feature type="transmembrane region" description="Helical" evidence="1">
    <location>
        <begin position="181"/>
        <end position="205"/>
    </location>
</feature>
<protein>
    <recommendedName>
        <fullName evidence="4">DUF1275 domain-containing protein</fullName>
    </recommendedName>
</protein>
<dbReference type="InterPro" id="IPR010699">
    <property type="entry name" value="DUF1275"/>
</dbReference>
<keyword evidence="1" id="KW-0472">Membrane</keyword>
<gene>
    <name evidence="2" type="ORF">BZL54_04290</name>
</gene>
<keyword evidence="1" id="KW-0812">Transmembrane</keyword>
<accession>A0A2A4FLB6</accession>
<feature type="transmembrane region" description="Helical" evidence="1">
    <location>
        <begin position="113"/>
        <end position="132"/>
    </location>
</feature>
<feature type="transmembrane region" description="Helical" evidence="1">
    <location>
        <begin position="51"/>
        <end position="73"/>
    </location>
</feature>
<name>A0A2A4FLB6_9BURK</name>
<evidence type="ECO:0000313" key="3">
    <source>
        <dbReference type="Proteomes" id="UP000217994"/>
    </source>
</evidence>
<dbReference type="PANTHER" id="PTHR37314">
    <property type="entry name" value="SLR0142 PROTEIN"/>
    <property type="match status" value="1"/>
</dbReference>
<organism evidence="2 3">
    <name type="scientific">Burkholderia ubonensis subsp. mesacidophila</name>
    <dbReference type="NCBI Taxonomy" id="265293"/>
    <lineage>
        <taxon>Bacteria</taxon>
        <taxon>Pseudomonadati</taxon>
        <taxon>Pseudomonadota</taxon>
        <taxon>Betaproteobacteria</taxon>
        <taxon>Burkholderiales</taxon>
        <taxon>Burkholderiaceae</taxon>
        <taxon>Burkholderia</taxon>
        <taxon>Burkholderia cepacia complex</taxon>
    </lineage>
</organism>
<evidence type="ECO:0008006" key="4">
    <source>
        <dbReference type="Google" id="ProtNLM"/>
    </source>
</evidence>
<dbReference type="Pfam" id="PF06912">
    <property type="entry name" value="DUF1275"/>
    <property type="match status" value="1"/>
</dbReference>